<dbReference type="InterPro" id="IPR005200">
    <property type="entry name" value="Endo-beta-glucanase"/>
</dbReference>
<evidence type="ECO:0000256" key="4">
    <source>
        <dbReference type="ARBA" id="ARBA00022801"/>
    </source>
</evidence>
<keyword evidence="8" id="KW-0624">Polysaccharide degradation</keyword>
<evidence type="ECO:0000256" key="8">
    <source>
        <dbReference type="ARBA" id="ARBA00023326"/>
    </source>
</evidence>
<proteinExistence type="inferred from homology"/>
<name>A0AAE0LLT6_9CHLO</name>
<evidence type="ECO:0000259" key="9">
    <source>
        <dbReference type="Pfam" id="PF17652"/>
    </source>
</evidence>
<evidence type="ECO:0000313" key="11">
    <source>
        <dbReference type="Proteomes" id="UP001190700"/>
    </source>
</evidence>
<feature type="domain" description="Glycosyl hydrolase family 81 C-terminal" evidence="9">
    <location>
        <begin position="437"/>
        <end position="725"/>
    </location>
</feature>
<dbReference type="PROSITE" id="PS52008">
    <property type="entry name" value="GH81"/>
    <property type="match status" value="1"/>
</dbReference>
<keyword evidence="7" id="KW-0961">Cell wall biogenesis/degradation</keyword>
<keyword evidence="5" id="KW-0119">Carbohydrate metabolism</keyword>
<evidence type="ECO:0000256" key="7">
    <source>
        <dbReference type="ARBA" id="ARBA00023316"/>
    </source>
</evidence>
<evidence type="ECO:0000256" key="2">
    <source>
        <dbReference type="ARBA" id="ARBA00010730"/>
    </source>
</evidence>
<dbReference type="GO" id="GO:0000272">
    <property type="term" value="P:polysaccharide catabolic process"/>
    <property type="evidence" value="ECO:0007669"/>
    <property type="project" value="UniProtKB-KW"/>
</dbReference>
<dbReference type="EMBL" id="LGRX02000009">
    <property type="protein sequence ID" value="KAK3289953.1"/>
    <property type="molecule type" value="Genomic_DNA"/>
</dbReference>
<dbReference type="EC" id="3.2.1.39" evidence="3"/>
<dbReference type="GO" id="GO:0052861">
    <property type="term" value="F:endo-1,3(4)-beta-glucanase activity"/>
    <property type="evidence" value="ECO:0007669"/>
    <property type="project" value="InterPro"/>
</dbReference>
<keyword evidence="11" id="KW-1185">Reference proteome</keyword>
<dbReference type="PANTHER" id="PTHR31983:SF0">
    <property type="entry name" value="GLUCAN ENDO-1,3-BETA-D-GLUCOSIDASE 2"/>
    <property type="match status" value="1"/>
</dbReference>
<evidence type="ECO:0000256" key="1">
    <source>
        <dbReference type="ARBA" id="ARBA00000382"/>
    </source>
</evidence>
<reference evidence="10 11" key="1">
    <citation type="journal article" date="2015" name="Genome Biol. Evol.">
        <title>Comparative Genomics of a Bacterivorous Green Alga Reveals Evolutionary Causalities and Consequences of Phago-Mixotrophic Mode of Nutrition.</title>
        <authorList>
            <person name="Burns J.A."/>
            <person name="Paasch A."/>
            <person name="Narechania A."/>
            <person name="Kim E."/>
        </authorList>
    </citation>
    <scope>NUCLEOTIDE SEQUENCE [LARGE SCALE GENOMIC DNA]</scope>
    <source>
        <strain evidence="10 11">PLY_AMNH</strain>
    </source>
</reference>
<dbReference type="PANTHER" id="PTHR31983">
    <property type="entry name" value="ENDO-1,3(4)-BETA-GLUCANASE 1"/>
    <property type="match status" value="1"/>
</dbReference>
<keyword evidence="4" id="KW-0378">Hydrolase</keyword>
<protein>
    <recommendedName>
        <fullName evidence="3">glucan endo-1,3-beta-D-glucosidase</fullName>
        <ecNumber evidence="3">3.2.1.39</ecNumber>
    </recommendedName>
</protein>
<dbReference type="InterPro" id="IPR040720">
    <property type="entry name" value="GH81_C"/>
</dbReference>
<dbReference type="Proteomes" id="UP001190700">
    <property type="component" value="Unassembled WGS sequence"/>
</dbReference>
<dbReference type="GO" id="GO:0042973">
    <property type="term" value="F:glucan endo-1,3-beta-D-glucosidase activity"/>
    <property type="evidence" value="ECO:0007669"/>
    <property type="project" value="UniProtKB-EC"/>
</dbReference>
<accession>A0AAE0LLT6</accession>
<comment type="catalytic activity">
    <reaction evidence="1">
        <text>Hydrolysis of (1-&gt;3)-beta-D-glucosidic linkages in (1-&gt;3)-beta-D-glucans.</text>
        <dbReference type="EC" id="3.2.1.39"/>
    </reaction>
</comment>
<gene>
    <name evidence="10" type="ORF">CYMTET_2667</name>
</gene>
<evidence type="ECO:0000313" key="10">
    <source>
        <dbReference type="EMBL" id="KAK3289953.1"/>
    </source>
</evidence>
<comment type="similarity">
    <text evidence="2">Belongs to the glycosyl hydrolase 81 family.</text>
</comment>
<evidence type="ECO:0000256" key="5">
    <source>
        <dbReference type="ARBA" id="ARBA00023277"/>
    </source>
</evidence>
<dbReference type="AlphaFoldDB" id="A0AAE0LLT6"/>
<dbReference type="GO" id="GO:0071555">
    <property type="term" value="P:cell wall organization"/>
    <property type="evidence" value="ECO:0007669"/>
    <property type="project" value="UniProtKB-KW"/>
</dbReference>
<evidence type="ECO:0000256" key="3">
    <source>
        <dbReference type="ARBA" id="ARBA00012780"/>
    </source>
</evidence>
<organism evidence="10 11">
    <name type="scientific">Cymbomonas tetramitiformis</name>
    <dbReference type="NCBI Taxonomy" id="36881"/>
    <lineage>
        <taxon>Eukaryota</taxon>
        <taxon>Viridiplantae</taxon>
        <taxon>Chlorophyta</taxon>
        <taxon>Pyramimonadophyceae</taxon>
        <taxon>Pyramimonadales</taxon>
        <taxon>Pyramimonadaceae</taxon>
        <taxon>Cymbomonas</taxon>
    </lineage>
</organism>
<dbReference type="Pfam" id="PF17652">
    <property type="entry name" value="Glyco_hydro81C"/>
    <property type="match status" value="1"/>
</dbReference>
<sequence length="741" mass="83399">MKSILAAYVNMHNGITVDWNKNNFTGFCFSYTLSQKDSNYDLANETLNRQKSARYDTNTGDIVDYQFVNVNYPNQLPDMCVRFDAGVRIAKMHDTAAGDSDLHSSVTFTNDAVLRLTRGSPILTLELPPTVTAMITPLFYDLTLAPPSDYTANRGNDASAACDLIDNEQEPYASDVIMWSDANGSYYRGDQTTFARYGYLVHHFNSAHSIHCSTTAETYTAGEAIDGKHYSCFTNPQDPKICDGVTRRLSSTQGFVRGGHDARLYFTNASVWRMLAVETPVPSPNTTVHALTHAQKDVICTAFAKDKNFRPISTNIYMNAKETHRMARVLHTAEALGCGSDVERQQLADALQMLLLRFLDGSYPYYYENGGSSNDACAHYGECSQSCSHGCGFQGGLRYDDTAWGGVIMDGNYGQEGNNGRNDWIDNKNHNFQEVVNNDIAGMYGHKHYSDHHYHFGYYVAAAAVYAYGHPDFLTSLMNGPSCLAPNVACVTVKDKLLTVVKEIANYDVHDAYFPQARHKDMYDWASWAGALNSDDTALRNQEATVEGHVGYYGVELLGQLLQDEPLQLWARLLRGTDRRGWQSYRWYVPEVGHGPEYRFGRVTSYSEIGLLVQLYDLHWSSALFWTCEPNERPQRYACWVAINLLPLIPGVTNNYYDPDWAKYVKSNLTDRAMSATYPFPLIKKWRNYVHAFHALTLQDVDVHLQSFLNDSTDDTNLDNGMSRVDTLLWFYTIANGLLGN</sequence>
<keyword evidence="6" id="KW-0326">Glycosidase</keyword>
<evidence type="ECO:0000256" key="6">
    <source>
        <dbReference type="ARBA" id="ARBA00023295"/>
    </source>
</evidence>
<comment type="caution">
    <text evidence="10">The sequence shown here is derived from an EMBL/GenBank/DDBJ whole genome shotgun (WGS) entry which is preliminary data.</text>
</comment>